<dbReference type="AlphaFoldDB" id="A0A3D8IXT6"/>
<organism evidence="2 3">
    <name type="scientific">Helicobacter cholecystus</name>
    <dbReference type="NCBI Taxonomy" id="45498"/>
    <lineage>
        <taxon>Bacteria</taxon>
        <taxon>Pseudomonadati</taxon>
        <taxon>Campylobacterota</taxon>
        <taxon>Epsilonproteobacteria</taxon>
        <taxon>Campylobacterales</taxon>
        <taxon>Helicobacteraceae</taxon>
        <taxon>Helicobacter</taxon>
    </lineage>
</organism>
<reference evidence="2 3" key="1">
    <citation type="submission" date="2018-04" db="EMBL/GenBank/DDBJ databases">
        <title>Novel Campyloabacter and Helicobacter Species and Strains.</title>
        <authorList>
            <person name="Mannion A.J."/>
            <person name="Shen Z."/>
            <person name="Fox J.G."/>
        </authorList>
    </citation>
    <scope>NUCLEOTIDE SEQUENCE [LARGE SCALE GENOMIC DNA]</scope>
    <source>
        <strain evidence="2 3">ATCC 700242</strain>
    </source>
</reference>
<feature type="domain" description="Methyltransferase type 12" evidence="1">
    <location>
        <begin position="41"/>
        <end position="124"/>
    </location>
</feature>
<comment type="caution">
    <text evidence="2">The sequence shown here is derived from an EMBL/GenBank/DDBJ whole genome shotgun (WGS) entry which is preliminary data.</text>
</comment>
<protein>
    <submittedName>
        <fullName evidence="2">Methyltransferase domain-containing protein</fullName>
    </submittedName>
</protein>
<dbReference type="OrthoDB" id="5323359at2"/>
<dbReference type="RefSeq" id="WP_104724614.1">
    <property type="nucleotide sequence ID" value="NZ_FZNE01000003.1"/>
</dbReference>
<evidence type="ECO:0000313" key="2">
    <source>
        <dbReference type="EMBL" id="RDU69434.1"/>
    </source>
</evidence>
<name>A0A3D8IXT6_9HELI</name>
<evidence type="ECO:0000259" key="1">
    <source>
        <dbReference type="Pfam" id="PF08242"/>
    </source>
</evidence>
<dbReference type="InterPro" id="IPR013217">
    <property type="entry name" value="Methyltransf_12"/>
</dbReference>
<keyword evidence="2" id="KW-0489">Methyltransferase</keyword>
<keyword evidence="2" id="KW-0808">Transferase</keyword>
<dbReference type="Pfam" id="PF08242">
    <property type="entry name" value="Methyltransf_12"/>
    <property type="match status" value="1"/>
</dbReference>
<keyword evidence="3" id="KW-1185">Reference proteome</keyword>
<dbReference type="EMBL" id="NXLU01000002">
    <property type="protein sequence ID" value="RDU69434.1"/>
    <property type="molecule type" value="Genomic_DNA"/>
</dbReference>
<evidence type="ECO:0000313" key="3">
    <source>
        <dbReference type="Proteomes" id="UP000257067"/>
    </source>
</evidence>
<gene>
    <name evidence="2" type="ORF">CQA62_01945</name>
</gene>
<accession>A0A3D8IXT6</accession>
<dbReference type="Proteomes" id="UP000257067">
    <property type="component" value="Unassembled WGS sequence"/>
</dbReference>
<dbReference type="GO" id="GO:0032259">
    <property type="term" value="P:methylation"/>
    <property type="evidence" value="ECO:0007669"/>
    <property type="project" value="UniProtKB-KW"/>
</dbReference>
<dbReference type="InterPro" id="IPR029063">
    <property type="entry name" value="SAM-dependent_MTases_sf"/>
</dbReference>
<proteinExistence type="predicted"/>
<dbReference type="CDD" id="cd02440">
    <property type="entry name" value="AdoMet_MTases"/>
    <property type="match status" value="1"/>
</dbReference>
<dbReference type="SUPFAM" id="SSF53335">
    <property type="entry name" value="S-adenosyl-L-methionine-dependent methyltransferases"/>
    <property type="match status" value="1"/>
</dbReference>
<sequence length="233" mass="26691">MRFFSFDCNASSYHSYALAQCIFAKKLAQKLANQQFYSIAELGCGSGVLLEYLLKSQVEFREYDACDISEKMLKNFIFQKEGVSKICKDFDDFLFENKKHYSLICSSSALQWAKNFDKTLRLIAQKCDEVALSIVDSYTFTSLHSFLGTSSPLLDYEEIQKSLLKYFEGDFQISRVDLRFQSPHKTLLHLRKSGVMGGGVLNFAQSKKLLLYDGGLEYESVIFIGKPRKKEKN</sequence>
<dbReference type="Gene3D" id="3.40.50.150">
    <property type="entry name" value="Vaccinia Virus protein VP39"/>
    <property type="match status" value="1"/>
</dbReference>
<dbReference type="GO" id="GO:0008168">
    <property type="term" value="F:methyltransferase activity"/>
    <property type="evidence" value="ECO:0007669"/>
    <property type="project" value="UniProtKB-KW"/>
</dbReference>